<proteinExistence type="predicted"/>
<dbReference type="Proteomes" id="UP000028547">
    <property type="component" value="Unassembled WGS sequence"/>
</dbReference>
<evidence type="ECO:0008006" key="3">
    <source>
        <dbReference type="Google" id="ProtNLM"/>
    </source>
</evidence>
<organism evidence="1 2">
    <name type="scientific">Archangium violaceum Cb vi76</name>
    <dbReference type="NCBI Taxonomy" id="1406225"/>
    <lineage>
        <taxon>Bacteria</taxon>
        <taxon>Pseudomonadati</taxon>
        <taxon>Myxococcota</taxon>
        <taxon>Myxococcia</taxon>
        <taxon>Myxococcales</taxon>
        <taxon>Cystobacterineae</taxon>
        <taxon>Archangiaceae</taxon>
        <taxon>Archangium</taxon>
    </lineage>
</organism>
<accession>A0A084SPS9</accession>
<dbReference type="Gene3D" id="3.40.50.2000">
    <property type="entry name" value="Glycogen Phosphorylase B"/>
    <property type="match status" value="1"/>
</dbReference>
<evidence type="ECO:0000313" key="1">
    <source>
        <dbReference type="EMBL" id="KFA90464.1"/>
    </source>
</evidence>
<gene>
    <name evidence="1" type="ORF">Q664_28145</name>
</gene>
<sequence>MLRALAHHLPEARLTVLATGPVLEQCDSATFAQVLPCDVKDSESVRGYTPVLASADLYLSISNNANIDLALALGLPLVFVDILFWMKRRVTPAMRQARSYIIENFPGVAGTLSRYGHEIARPRVVGPLISPQPSLKTRRSTSHLLVNYGGAHSPDIVPGKNTCYPSSMTRLVRELLPEVGWSEESVTIAAGARAVERIRKDGAEGLLRVETLPQERYLELLAASRQFLTAPGLNAPFEAFALGVPTSFLPPQNLTQVCQLPVYQEHGLAPRGLNLLELYPEYPIDPQAPEADGTARVLDLLARFDTDPRARETVRMCVATQLRRSPLELERQLMAQQDFLRVLGPPGGEEAAAEIRHVLQASRRSRQEGTP</sequence>
<evidence type="ECO:0000313" key="2">
    <source>
        <dbReference type="Proteomes" id="UP000028547"/>
    </source>
</evidence>
<name>A0A084SPS9_9BACT</name>
<dbReference type="EMBL" id="JPMI01000209">
    <property type="protein sequence ID" value="KFA90464.1"/>
    <property type="molecule type" value="Genomic_DNA"/>
</dbReference>
<dbReference type="AlphaFoldDB" id="A0A084SPS9"/>
<protein>
    <recommendedName>
        <fullName evidence="3">Lipid-A-disaccharide synthase</fullName>
    </recommendedName>
</protein>
<reference evidence="1 2" key="1">
    <citation type="submission" date="2014-07" db="EMBL/GenBank/DDBJ databases">
        <title>Draft Genome Sequence of Gephyronic Acid Producer, Cystobacter violaceus Strain Cb vi76.</title>
        <authorList>
            <person name="Stevens D.C."/>
            <person name="Young J."/>
            <person name="Carmichael R."/>
            <person name="Tan J."/>
            <person name="Taylor R.E."/>
        </authorList>
    </citation>
    <scope>NUCLEOTIDE SEQUENCE [LARGE SCALE GENOMIC DNA]</scope>
    <source>
        <strain evidence="1 2">Cb vi76</strain>
    </source>
</reference>
<comment type="caution">
    <text evidence="1">The sequence shown here is derived from an EMBL/GenBank/DDBJ whole genome shotgun (WGS) entry which is preliminary data.</text>
</comment>